<feature type="region of interest" description="Disordered" evidence="1">
    <location>
        <begin position="97"/>
        <end position="221"/>
    </location>
</feature>
<feature type="region of interest" description="Disordered" evidence="1">
    <location>
        <begin position="1"/>
        <end position="33"/>
    </location>
</feature>
<feature type="region of interest" description="Disordered" evidence="1">
    <location>
        <begin position="304"/>
        <end position="344"/>
    </location>
</feature>
<dbReference type="EMBL" id="LATX01001589">
    <property type="protein sequence ID" value="KTB40352.1"/>
    <property type="molecule type" value="Genomic_DNA"/>
</dbReference>
<feature type="compositionally biased region" description="Low complexity" evidence="1">
    <location>
        <begin position="185"/>
        <end position="201"/>
    </location>
</feature>
<evidence type="ECO:0000313" key="3">
    <source>
        <dbReference type="Proteomes" id="UP000054988"/>
    </source>
</evidence>
<gene>
    <name evidence="2" type="ORF">WG66_7081</name>
</gene>
<organism evidence="2 3">
    <name type="scientific">Moniliophthora roreri</name>
    <name type="common">Frosty pod rot fungus</name>
    <name type="synonym">Monilia roreri</name>
    <dbReference type="NCBI Taxonomy" id="221103"/>
    <lineage>
        <taxon>Eukaryota</taxon>
        <taxon>Fungi</taxon>
        <taxon>Dikarya</taxon>
        <taxon>Basidiomycota</taxon>
        <taxon>Agaricomycotina</taxon>
        <taxon>Agaricomycetes</taxon>
        <taxon>Agaricomycetidae</taxon>
        <taxon>Agaricales</taxon>
        <taxon>Marasmiineae</taxon>
        <taxon>Marasmiaceae</taxon>
        <taxon>Moniliophthora</taxon>
    </lineage>
</organism>
<feature type="compositionally biased region" description="Low complexity" evidence="1">
    <location>
        <begin position="22"/>
        <end position="33"/>
    </location>
</feature>
<dbReference type="AlphaFoldDB" id="A0A0W0FVR5"/>
<feature type="region of interest" description="Disordered" evidence="1">
    <location>
        <begin position="473"/>
        <end position="517"/>
    </location>
</feature>
<dbReference type="Proteomes" id="UP000054988">
    <property type="component" value="Unassembled WGS sequence"/>
</dbReference>
<proteinExistence type="predicted"/>
<comment type="caution">
    <text evidence="2">The sequence shown here is derived from an EMBL/GenBank/DDBJ whole genome shotgun (WGS) entry which is preliminary data.</text>
</comment>
<evidence type="ECO:0000256" key="1">
    <source>
        <dbReference type="SAM" id="MobiDB-lite"/>
    </source>
</evidence>
<protein>
    <submittedName>
        <fullName evidence="2">Uncharacterized protein</fullName>
    </submittedName>
</protein>
<sequence length="517" mass="55725">MSTISTAPPAEPVTTLENANGTTETTSSTPTLPKTKISAIARFKSFTNSNFKSSNNVQFPPASWSLTKSPDAGSGSSSWSNDMEKWKAELERWKEQMKSGFPALKRSRSETATPVTSEEPAEASTSVEDKGKKEDTKDDTNGAEAPEQTTEADPKDPRTLAMRIKALIDENLNLTSTSKPPAQRGSQSAPPTPGPSTSSEGIGTGSGAVTPKAENIGNGSMFNFGIDSKLAKLLSSETIMNGGLEKGRESVWAILDKMGYGGKGKGKEKDNSAVEEEGIMMYTPLQPTNELEPEIAESVLEYPDDTETDAKGNGHSTNNSGTDVKPPAEESKPKAKPKRVFQPSPTKLSLQCTWWGYRLYIPPPIMAQLSNAHIEAAKRGAMITAALKWLLDKVPIMMVPAQMRPGMLLLRKFSPYLGYVGAFVAWSWGRVESQDTGNGVVLTATWLLPIAILPASWDFEVHGRPVEEQKERIADAKNDTISKVQSASEAGPSTNTDVAPTATLSSKDSKLKKKDKN</sequence>
<dbReference type="eggNOG" id="ENOG502SRR0">
    <property type="taxonomic scope" value="Eukaryota"/>
</dbReference>
<feature type="compositionally biased region" description="Polar residues" evidence="1">
    <location>
        <begin position="481"/>
        <end position="498"/>
    </location>
</feature>
<feature type="region of interest" description="Disordered" evidence="1">
    <location>
        <begin position="50"/>
        <end position="84"/>
    </location>
</feature>
<name>A0A0W0FVR5_MONRR</name>
<accession>A0A0W0FVR5</accession>
<reference evidence="2 3" key="1">
    <citation type="submission" date="2015-12" db="EMBL/GenBank/DDBJ databases">
        <title>Draft genome sequence of Moniliophthora roreri, the causal agent of frosty pod rot of cacao.</title>
        <authorList>
            <person name="Aime M.C."/>
            <person name="Diaz-Valderrama J.R."/>
            <person name="Kijpornyongpan T."/>
            <person name="Phillips-Mora W."/>
        </authorList>
    </citation>
    <scope>NUCLEOTIDE SEQUENCE [LARGE SCALE GENOMIC DNA]</scope>
    <source>
        <strain evidence="2 3">MCA 2952</strain>
    </source>
</reference>
<feature type="compositionally biased region" description="Basic and acidic residues" evidence="1">
    <location>
        <begin position="127"/>
        <end position="140"/>
    </location>
</feature>
<evidence type="ECO:0000313" key="2">
    <source>
        <dbReference type="EMBL" id="KTB40352.1"/>
    </source>
</evidence>